<sequence length="229" mass="26155">FVVIQDRICNMIRGPEWKSHWEQIAPDIDNDGLCAIARKEIQLRCTVLIYVSPGQSIKDAYMTAQEIQKQSLPATNTIIINNAGIMPSDFLEGWRALPSLGIPWSMEYVVEFQHQEFLDIFADAPEDEKEELRERMLLRCIDIGVKRADTIYYAFFNAGDSIPVNYLLDIDEAINDELIRVLALNPENKSYSGLFMQCRLHSQIGGNKERPCIDKVITQTENQECPSLV</sequence>
<feature type="non-terminal residue" evidence="1">
    <location>
        <position position="1"/>
    </location>
</feature>
<accession>A0A383EVX9</accession>
<protein>
    <submittedName>
        <fullName evidence="1">Uncharacterized protein</fullName>
    </submittedName>
</protein>
<gene>
    <name evidence="1" type="ORF">METZ01_LOCUS513785</name>
</gene>
<feature type="non-terminal residue" evidence="1">
    <location>
        <position position="229"/>
    </location>
</feature>
<evidence type="ECO:0000313" key="1">
    <source>
        <dbReference type="EMBL" id="SVE60931.1"/>
    </source>
</evidence>
<dbReference type="AlphaFoldDB" id="A0A383EVX9"/>
<proteinExistence type="predicted"/>
<name>A0A383EVX9_9ZZZZ</name>
<organism evidence="1">
    <name type="scientific">marine metagenome</name>
    <dbReference type="NCBI Taxonomy" id="408172"/>
    <lineage>
        <taxon>unclassified sequences</taxon>
        <taxon>metagenomes</taxon>
        <taxon>ecological metagenomes</taxon>
    </lineage>
</organism>
<reference evidence="1" key="1">
    <citation type="submission" date="2018-05" db="EMBL/GenBank/DDBJ databases">
        <authorList>
            <person name="Lanie J.A."/>
            <person name="Ng W.-L."/>
            <person name="Kazmierczak K.M."/>
            <person name="Andrzejewski T.M."/>
            <person name="Davidsen T.M."/>
            <person name="Wayne K.J."/>
            <person name="Tettelin H."/>
            <person name="Glass J.I."/>
            <person name="Rusch D."/>
            <person name="Podicherti R."/>
            <person name="Tsui H.-C.T."/>
            <person name="Winkler M.E."/>
        </authorList>
    </citation>
    <scope>NUCLEOTIDE SEQUENCE</scope>
</reference>
<dbReference type="EMBL" id="UINC01229279">
    <property type="protein sequence ID" value="SVE60931.1"/>
    <property type="molecule type" value="Genomic_DNA"/>
</dbReference>